<feature type="transmembrane region" description="Helical" evidence="2">
    <location>
        <begin position="161"/>
        <end position="185"/>
    </location>
</feature>
<gene>
    <name evidence="3" type="ORF">S01H1_49665</name>
</gene>
<keyword evidence="2" id="KW-1133">Transmembrane helix</keyword>
<feature type="transmembrane region" description="Helical" evidence="2">
    <location>
        <begin position="100"/>
        <end position="123"/>
    </location>
</feature>
<feature type="compositionally biased region" description="Low complexity" evidence="1">
    <location>
        <begin position="226"/>
        <end position="248"/>
    </location>
</feature>
<reference evidence="3" key="1">
    <citation type="journal article" date="2014" name="Front. Microbiol.">
        <title>High frequency of phylogenetically diverse reductive dehalogenase-homologous genes in deep subseafloor sedimentary metagenomes.</title>
        <authorList>
            <person name="Kawai M."/>
            <person name="Futagami T."/>
            <person name="Toyoda A."/>
            <person name="Takaki Y."/>
            <person name="Nishi S."/>
            <person name="Hori S."/>
            <person name="Arai W."/>
            <person name="Tsubouchi T."/>
            <person name="Morono Y."/>
            <person name="Uchiyama I."/>
            <person name="Ito T."/>
            <person name="Fujiyama A."/>
            <person name="Inagaki F."/>
            <person name="Takami H."/>
        </authorList>
    </citation>
    <scope>NUCLEOTIDE SEQUENCE</scope>
    <source>
        <strain evidence="3">Expedition CK06-06</strain>
    </source>
</reference>
<feature type="transmembrane region" description="Helical" evidence="2">
    <location>
        <begin position="129"/>
        <end position="149"/>
    </location>
</feature>
<accession>X0W0M7</accession>
<keyword evidence="2" id="KW-0812">Transmembrane</keyword>
<sequence>GKELAGKWRREGLAADERRGLIPSIASYYRHMQSETGALGVPCRLLSAMPSAAERVNRLARVPRRISPTVKLLLIAGSIYAKLLGGGAGKRVSALDVSRMGLTAGLGAGAGALACAAVLLPIVPDGSRHVAFLVAGAAVGLLTGGIVGGRLGRRGASAGRLGWSISSASVFFVCANALGFCLAGWQRLSVFALQLPVAFALALLFAAVASVLVVRVVSGRRKRAEGVAAAEPSAAEGESGEQAKAGAEPADNGEADQAAAE</sequence>
<evidence type="ECO:0000256" key="1">
    <source>
        <dbReference type="SAM" id="MobiDB-lite"/>
    </source>
</evidence>
<dbReference type="EMBL" id="BARS01031960">
    <property type="protein sequence ID" value="GAG24065.1"/>
    <property type="molecule type" value="Genomic_DNA"/>
</dbReference>
<dbReference type="AlphaFoldDB" id="X0W0M7"/>
<evidence type="ECO:0000256" key="2">
    <source>
        <dbReference type="SAM" id="Phobius"/>
    </source>
</evidence>
<keyword evidence="2" id="KW-0472">Membrane</keyword>
<evidence type="ECO:0000313" key="3">
    <source>
        <dbReference type="EMBL" id="GAG24065.1"/>
    </source>
</evidence>
<feature type="non-terminal residue" evidence="3">
    <location>
        <position position="261"/>
    </location>
</feature>
<feature type="region of interest" description="Disordered" evidence="1">
    <location>
        <begin position="224"/>
        <end position="261"/>
    </location>
</feature>
<feature type="transmembrane region" description="Helical" evidence="2">
    <location>
        <begin position="191"/>
        <end position="214"/>
    </location>
</feature>
<feature type="non-terminal residue" evidence="3">
    <location>
        <position position="1"/>
    </location>
</feature>
<name>X0W0M7_9ZZZZ</name>
<protein>
    <submittedName>
        <fullName evidence="3">Uncharacterized protein</fullName>
    </submittedName>
</protein>
<organism evidence="3">
    <name type="scientific">marine sediment metagenome</name>
    <dbReference type="NCBI Taxonomy" id="412755"/>
    <lineage>
        <taxon>unclassified sequences</taxon>
        <taxon>metagenomes</taxon>
        <taxon>ecological metagenomes</taxon>
    </lineage>
</organism>
<comment type="caution">
    <text evidence="3">The sequence shown here is derived from an EMBL/GenBank/DDBJ whole genome shotgun (WGS) entry which is preliminary data.</text>
</comment>
<proteinExistence type="predicted"/>